<name>W7E329_9PROT</name>
<keyword evidence="2" id="KW-1185">Reference proteome</keyword>
<proteinExistence type="predicted"/>
<protein>
    <submittedName>
        <fullName evidence="1">Uncharacterized protein</fullName>
    </submittedName>
</protein>
<dbReference type="Proteomes" id="UP000019250">
    <property type="component" value="Unassembled WGS sequence"/>
</dbReference>
<accession>W7E329</accession>
<comment type="caution">
    <text evidence="1">The sequence shown here is derived from an EMBL/GenBank/DDBJ whole genome shotgun (WGS) entry which is preliminary data.</text>
</comment>
<gene>
    <name evidence="1" type="ORF">COMX_10008</name>
</gene>
<dbReference type="EMBL" id="ATSX01000006">
    <property type="protein sequence ID" value="EUK17466.1"/>
    <property type="molecule type" value="Genomic_DNA"/>
</dbReference>
<evidence type="ECO:0000313" key="1">
    <source>
        <dbReference type="EMBL" id="EUK17466.1"/>
    </source>
</evidence>
<evidence type="ECO:0000313" key="2">
    <source>
        <dbReference type="Proteomes" id="UP000019250"/>
    </source>
</evidence>
<sequence length="84" mass="9856">MINNTHRIGFLYPRNQLKGNWTGNKRDGGTNIEFCASLNIATSYWFEYGDSTDKKDQEKLKEIQQRLYVYSLKQVLRVHNVPFG</sequence>
<reference evidence="1 2" key="1">
    <citation type="journal article" date="2014" name="Genome Announc.">
        <title>Draft Genome Sequence of Commensalibacter papalotli MX01, a Symbiont Identified from the Guts of Overwintering Monarch Butterflies.</title>
        <authorList>
            <person name="Servin-Garciduenas L.E."/>
            <person name="Sanchez-Quinto A."/>
            <person name="Martinez-Romero E."/>
        </authorList>
    </citation>
    <scope>NUCLEOTIDE SEQUENCE [LARGE SCALE GENOMIC DNA]</scope>
    <source>
        <strain evidence="2">MX-MONARCH01</strain>
    </source>
</reference>
<organism evidence="1 2">
    <name type="scientific">Commensalibacter papalotli</name>
    <name type="common">ex Servin-Garciduenas et al. 2014</name>
    <dbReference type="NCBI Taxonomy" id="1208583"/>
    <lineage>
        <taxon>Bacteria</taxon>
        <taxon>Pseudomonadati</taxon>
        <taxon>Pseudomonadota</taxon>
        <taxon>Alphaproteobacteria</taxon>
        <taxon>Acetobacterales</taxon>
        <taxon>Acetobacteraceae</taxon>
    </lineage>
</organism>
<dbReference type="AlphaFoldDB" id="W7E329"/>
<dbReference type="STRING" id="1208583.COMX_10008"/>